<comment type="caution">
    <text evidence="1">The sequence shown here is derived from an EMBL/GenBank/DDBJ whole genome shotgun (WGS) entry which is preliminary data.</text>
</comment>
<reference evidence="1" key="1">
    <citation type="journal article" date="2014" name="Int. J. Syst. Evol. Microbiol.">
        <title>Complete genome sequence of Corynebacterium casei LMG S-19264T (=DSM 44701T), isolated from a smear-ripened cheese.</title>
        <authorList>
            <consortium name="US DOE Joint Genome Institute (JGI-PGF)"/>
            <person name="Walter F."/>
            <person name="Albersmeier A."/>
            <person name="Kalinowski J."/>
            <person name="Ruckert C."/>
        </authorList>
    </citation>
    <scope>NUCLEOTIDE SEQUENCE</scope>
    <source>
        <strain evidence="1">JCM 19831</strain>
    </source>
</reference>
<keyword evidence="1" id="KW-0808">Transferase</keyword>
<dbReference type="Pfam" id="PF02515">
    <property type="entry name" value="CoA_transf_3"/>
    <property type="match status" value="1"/>
</dbReference>
<organism evidence="1 2">
    <name type="scientific">Dactylosporangium sucinum</name>
    <dbReference type="NCBI Taxonomy" id="1424081"/>
    <lineage>
        <taxon>Bacteria</taxon>
        <taxon>Bacillati</taxon>
        <taxon>Actinomycetota</taxon>
        <taxon>Actinomycetes</taxon>
        <taxon>Micromonosporales</taxon>
        <taxon>Micromonosporaceae</taxon>
        <taxon>Dactylosporangium</taxon>
    </lineage>
</organism>
<dbReference type="InterPro" id="IPR050509">
    <property type="entry name" value="CoA-transferase_III"/>
</dbReference>
<evidence type="ECO:0000313" key="1">
    <source>
        <dbReference type="EMBL" id="GGM76227.1"/>
    </source>
</evidence>
<evidence type="ECO:0000313" key="2">
    <source>
        <dbReference type="Proteomes" id="UP000642070"/>
    </source>
</evidence>
<protein>
    <submittedName>
        <fullName evidence="1">CoA transferase</fullName>
    </submittedName>
</protein>
<dbReference type="AlphaFoldDB" id="A0A917UEJ4"/>
<dbReference type="InterPro" id="IPR023606">
    <property type="entry name" value="CoA-Trfase_III_dom_1_sf"/>
</dbReference>
<accession>A0A917UEJ4</accession>
<proteinExistence type="predicted"/>
<dbReference type="InterPro" id="IPR044855">
    <property type="entry name" value="CoA-Trfase_III_dom3_sf"/>
</dbReference>
<dbReference type="RefSeq" id="WP_190256429.1">
    <property type="nucleotide sequence ID" value="NZ_BMPI01000072.1"/>
</dbReference>
<gene>
    <name evidence="1" type="ORF">GCM10007977_092130</name>
</gene>
<dbReference type="GO" id="GO:0016740">
    <property type="term" value="F:transferase activity"/>
    <property type="evidence" value="ECO:0007669"/>
    <property type="project" value="UniProtKB-KW"/>
</dbReference>
<dbReference type="PANTHER" id="PTHR48228">
    <property type="entry name" value="SUCCINYL-COA--D-CITRAMALATE COA-TRANSFERASE"/>
    <property type="match status" value="1"/>
</dbReference>
<dbReference type="PANTHER" id="PTHR48228:SF5">
    <property type="entry name" value="ALPHA-METHYLACYL-COA RACEMASE"/>
    <property type="match status" value="1"/>
</dbReference>
<name>A0A917UEJ4_9ACTN</name>
<dbReference type="Gene3D" id="3.30.1540.10">
    <property type="entry name" value="formyl-coa transferase, domain 3"/>
    <property type="match status" value="1"/>
</dbReference>
<reference evidence="1" key="2">
    <citation type="submission" date="2020-09" db="EMBL/GenBank/DDBJ databases">
        <authorList>
            <person name="Sun Q."/>
            <person name="Ohkuma M."/>
        </authorList>
    </citation>
    <scope>NUCLEOTIDE SEQUENCE</scope>
    <source>
        <strain evidence="1">JCM 19831</strain>
    </source>
</reference>
<sequence length="340" mass="36663">MKPPQSQDDADSPLAGVHVVDLSVTLPGPYATQVLRRLGATVVHLEPPGGDSLRYGAPASHAFLAQGKESVEVNLKDPSDRRFALRLLAGADIVVEGWRPGVAQRLGVGYEDVSARNPAVVYCSITGYGSTGPMAGRAGHDINYTAASGALDMLRPDGMPVGDLAGASAAVARILAELTRAARTRRGRHVEVSITGTLADWVGALGGRDWRQFAQILHTPHYAEYPTKDGERLVLGVAPMEQAFWENVITVMGRPEWAALTYEERRERHDELTAHLTEAVRELTAAEIADRLSGVDTCWSFAREPGTAERLAGRLPARPGAVPAVDEHGARYREIVSRQE</sequence>
<dbReference type="Gene3D" id="3.40.50.10540">
    <property type="entry name" value="Crotonobetainyl-coa:carnitine coa-transferase, domain 1"/>
    <property type="match status" value="1"/>
</dbReference>
<dbReference type="Proteomes" id="UP000642070">
    <property type="component" value="Unassembled WGS sequence"/>
</dbReference>
<dbReference type="InterPro" id="IPR003673">
    <property type="entry name" value="CoA-Trfase_fam_III"/>
</dbReference>
<dbReference type="EMBL" id="BMPI01000072">
    <property type="protein sequence ID" value="GGM76227.1"/>
    <property type="molecule type" value="Genomic_DNA"/>
</dbReference>
<keyword evidence="2" id="KW-1185">Reference proteome</keyword>
<dbReference type="SUPFAM" id="SSF89796">
    <property type="entry name" value="CoA-transferase family III (CaiB/BaiF)"/>
    <property type="match status" value="1"/>
</dbReference>